<dbReference type="InterPro" id="IPR007110">
    <property type="entry name" value="Ig-like_dom"/>
</dbReference>
<dbReference type="EMBL" id="KE525319">
    <property type="protein sequence ID" value="KFB46537.1"/>
    <property type="molecule type" value="Genomic_DNA"/>
</dbReference>
<name>A0A084W8J3_ANOSI</name>
<sequence>MHQNENLKKHFELPETYILTEAGEKLEIKCAAPKGYPKPQITWLKNNSTITSSPLLKFTTEGNIVITSVNERCPEFPLESINIQYYLL</sequence>
<accession>A0A084W8J3</accession>
<dbReference type="AlphaFoldDB" id="A0A084W8J3"/>
<dbReference type="OrthoDB" id="6244967at2759"/>
<evidence type="ECO:0000313" key="3">
    <source>
        <dbReference type="EnsemblMetazoa" id="ASIC014590-PA"/>
    </source>
</evidence>
<dbReference type="PROSITE" id="PS50835">
    <property type="entry name" value="IG_LIKE"/>
    <property type="match status" value="1"/>
</dbReference>
<dbReference type="VEuPathDB" id="VectorBase:ASIC014590"/>
<dbReference type="EMBL" id="ATLV01021456">
    <property type="status" value="NOT_ANNOTATED_CDS"/>
    <property type="molecule type" value="Genomic_DNA"/>
</dbReference>
<dbReference type="InterPro" id="IPR036179">
    <property type="entry name" value="Ig-like_dom_sf"/>
</dbReference>
<reference evidence="2 4" key="1">
    <citation type="journal article" date="2014" name="BMC Genomics">
        <title>Genome sequence of Anopheles sinensis provides insight into genetics basis of mosquito competence for malaria parasites.</title>
        <authorList>
            <person name="Zhou D."/>
            <person name="Zhang D."/>
            <person name="Ding G."/>
            <person name="Shi L."/>
            <person name="Hou Q."/>
            <person name="Ye Y."/>
            <person name="Xu Y."/>
            <person name="Zhou H."/>
            <person name="Xiong C."/>
            <person name="Li S."/>
            <person name="Yu J."/>
            <person name="Hong S."/>
            <person name="Yu X."/>
            <person name="Zou P."/>
            <person name="Chen C."/>
            <person name="Chang X."/>
            <person name="Wang W."/>
            <person name="Lv Y."/>
            <person name="Sun Y."/>
            <person name="Ma L."/>
            <person name="Shen B."/>
            <person name="Zhu C."/>
        </authorList>
    </citation>
    <scope>NUCLEOTIDE SEQUENCE [LARGE SCALE GENOMIC DNA]</scope>
</reference>
<dbReference type="EMBL" id="ATLV01021455">
    <property type="status" value="NOT_ANNOTATED_CDS"/>
    <property type="molecule type" value="Genomic_DNA"/>
</dbReference>
<reference evidence="3" key="2">
    <citation type="submission" date="2020-05" db="UniProtKB">
        <authorList>
            <consortium name="EnsemblMetazoa"/>
        </authorList>
    </citation>
    <scope>IDENTIFICATION</scope>
</reference>
<dbReference type="Pfam" id="PF13927">
    <property type="entry name" value="Ig_3"/>
    <property type="match status" value="1"/>
</dbReference>
<evidence type="ECO:0000313" key="4">
    <source>
        <dbReference type="Proteomes" id="UP000030765"/>
    </source>
</evidence>
<evidence type="ECO:0000259" key="1">
    <source>
        <dbReference type="PROSITE" id="PS50835"/>
    </source>
</evidence>
<evidence type="ECO:0000313" key="2">
    <source>
        <dbReference type="EMBL" id="KFB46537.1"/>
    </source>
</evidence>
<keyword evidence="4" id="KW-1185">Reference proteome</keyword>
<gene>
    <name evidence="2" type="ORF">ZHAS_00014590</name>
</gene>
<feature type="domain" description="Ig-like" evidence="1">
    <location>
        <begin position="23"/>
        <end position="73"/>
    </location>
</feature>
<proteinExistence type="predicted"/>
<dbReference type="Gene3D" id="2.60.40.10">
    <property type="entry name" value="Immunoglobulins"/>
    <property type="match status" value="1"/>
</dbReference>
<dbReference type="Proteomes" id="UP000030765">
    <property type="component" value="Unassembled WGS sequence"/>
</dbReference>
<dbReference type="EnsemblMetazoa" id="ASIC014590-RA">
    <property type="protein sequence ID" value="ASIC014590-PA"/>
    <property type="gene ID" value="ASIC014590"/>
</dbReference>
<dbReference type="SUPFAM" id="SSF48726">
    <property type="entry name" value="Immunoglobulin"/>
    <property type="match status" value="1"/>
</dbReference>
<dbReference type="STRING" id="74873.A0A084W8J3"/>
<protein>
    <submittedName>
        <fullName evidence="3">Ig-like domain-containing protein</fullName>
    </submittedName>
</protein>
<organism evidence="2">
    <name type="scientific">Anopheles sinensis</name>
    <name type="common">Mosquito</name>
    <dbReference type="NCBI Taxonomy" id="74873"/>
    <lineage>
        <taxon>Eukaryota</taxon>
        <taxon>Metazoa</taxon>
        <taxon>Ecdysozoa</taxon>
        <taxon>Arthropoda</taxon>
        <taxon>Hexapoda</taxon>
        <taxon>Insecta</taxon>
        <taxon>Pterygota</taxon>
        <taxon>Neoptera</taxon>
        <taxon>Endopterygota</taxon>
        <taxon>Diptera</taxon>
        <taxon>Nematocera</taxon>
        <taxon>Culicoidea</taxon>
        <taxon>Culicidae</taxon>
        <taxon>Anophelinae</taxon>
        <taxon>Anopheles</taxon>
    </lineage>
</organism>
<dbReference type="InterPro" id="IPR013783">
    <property type="entry name" value="Ig-like_fold"/>
</dbReference>